<name>E8RLF6_ASTEC</name>
<dbReference type="STRING" id="573065.Astex_2038"/>
<dbReference type="AlphaFoldDB" id="E8RLF6"/>
<dbReference type="EMBL" id="CP002395">
    <property type="protein sequence ID" value="ADU13700.1"/>
    <property type="molecule type" value="Genomic_DNA"/>
</dbReference>
<evidence type="ECO:0000313" key="1">
    <source>
        <dbReference type="EMBL" id="ADU13700.1"/>
    </source>
</evidence>
<protein>
    <recommendedName>
        <fullName evidence="3">BioF2-like acetyltransferase domain-containing protein</fullName>
    </recommendedName>
</protein>
<organism evidence="1 2">
    <name type="scientific">Asticcacaulis excentricus (strain ATCC 15261 / DSM 4724 / KCTC 12464 / NCIMB 9791 / VKM B-1370 / CB 48)</name>
    <dbReference type="NCBI Taxonomy" id="573065"/>
    <lineage>
        <taxon>Bacteria</taxon>
        <taxon>Pseudomonadati</taxon>
        <taxon>Pseudomonadota</taxon>
        <taxon>Alphaproteobacteria</taxon>
        <taxon>Caulobacterales</taxon>
        <taxon>Caulobacteraceae</taxon>
        <taxon>Asticcacaulis</taxon>
    </lineage>
</organism>
<dbReference type="OrthoDB" id="9809725at2"/>
<dbReference type="HOGENOM" id="CLU_050503_0_0_5"/>
<dbReference type="KEGG" id="aex:Astex_2038"/>
<evidence type="ECO:0008006" key="3">
    <source>
        <dbReference type="Google" id="ProtNLM"/>
    </source>
</evidence>
<sequence>MLDIDALNQLARDYVAGFNVSGVAPLIRNLETSVTLFDWGQHHVPMTINDGAAGRTFVCSPSVAYVDYTLEELDHFPDQRLAPVLRGIVRGVGAALSLSAADRIVHVNNWMLSTTLPIGLDAAIVQNQTDRLVATFPNHFLAMRSLNGRHEGPLLRALEAAGWQLLPSRQVFLIDDLQEAFSQRRDLRRDEALWQKGDFLHEGLVEMTPEDARRLAYLYQMLYLEKYSALNPSFSEAFFRLTHKIGLIHYRVLRDKAAVIQGFCGVYNFGRYATAPILGYNTALPQSLGLYRLSFHSATRFALERGLQFNLSSGATQFKRNRGASAEMEYTAYYFRHLEAVRRAPFWLLKTVAQRVGEPLLRKYDL</sequence>
<dbReference type="InterPro" id="IPR016181">
    <property type="entry name" value="Acyl_CoA_acyltransferase"/>
</dbReference>
<proteinExistence type="predicted"/>
<gene>
    <name evidence="1" type="ordered locus">Astex_2038</name>
</gene>
<dbReference type="SUPFAM" id="SSF55729">
    <property type="entry name" value="Acyl-CoA N-acyltransferases (Nat)"/>
    <property type="match status" value="1"/>
</dbReference>
<reference evidence="2" key="1">
    <citation type="submission" date="2010-12" db="EMBL/GenBank/DDBJ databases">
        <title>Complete sequence of chromosome 1 of Asticcacaulis excentricus CB 48.</title>
        <authorList>
            <consortium name="US DOE Joint Genome Institute"/>
            <person name="Lucas S."/>
            <person name="Copeland A."/>
            <person name="Lapidus A."/>
            <person name="Cheng J.-F."/>
            <person name="Bruce D."/>
            <person name="Goodwin L."/>
            <person name="Pitluck S."/>
            <person name="Teshima H."/>
            <person name="Davenport K."/>
            <person name="Detter J.C."/>
            <person name="Han C."/>
            <person name="Tapia R."/>
            <person name="Land M."/>
            <person name="Hauser L."/>
            <person name="Jeffries C."/>
            <person name="Kyrpides N."/>
            <person name="Ivanova N."/>
            <person name="Ovchinnikova G."/>
            <person name="Brun Y.V."/>
            <person name="Woyke T."/>
        </authorList>
    </citation>
    <scope>NUCLEOTIDE SEQUENCE [LARGE SCALE GENOMIC DNA]</scope>
    <source>
        <strain evidence="2">ATCC 15261 / DSM 4724 / KCTC 12464 / NCIMB 9791 / VKM B-1370 / CB 48</strain>
    </source>
</reference>
<dbReference type="Proteomes" id="UP000001492">
    <property type="component" value="Chromosome 1"/>
</dbReference>
<keyword evidence="2" id="KW-1185">Reference proteome</keyword>
<accession>E8RLF6</accession>
<dbReference type="eggNOG" id="COG0189">
    <property type="taxonomic scope" value="Bacteria"/>
</dbReference>
<dbReference type="RefSeq" id="WP_013479528.1">
    <property type="nucleotide sequence ID" value="NC_014816.1"/>
</dbReference>
<evidence type="ECO:0000313" key="2">
    <source>
        <dbReference type="Proteomes" id="UP000001492"/>
    </source>
</evidence>